<proteinExistence type="predicted"/>
<keyword evidence="2" id="KW-1185">Reference proteome</keyword>
<evidence type="ECO:0000313" key="1">
    <source>
        <dbReference type="EMBL" id="KLJ06778.1"/>
    </source>
</evidence>
<accession>A0A0H1B6R7</accession>
<dbReference type="Proteomes" id="UP000053573">
    <property type="component" value="Unassembled WGS sequence"/>
</dbReference>
<protein>
    <submittedName>
        <fullName evidence="1">Uncharacterized protein</fullName>
    </submittedName>
</protein>
<evidence type="ECO:0000313" key="2">
    <source>
        <dbReference type="Proteomes" id="UP000053573"/>
    </source>
</evidence>
<organism evidence="1 2">
    <name type="scientific">Blastomyces silverae</name>
    <dbReference type="NCBI Taxonomy" id="2060906"/>
    <lineage>
        <taxon>Eukaryota</taxon>
        <taxon>Fungi</taxon>
        <taxon>Dikarya</taxon>
        <taxon>Ascomycota</taxon>
        <taxon>Pezizomycotina</taxon>
        <taxon>Eurotiomycetes</taxon>
        <taxon>Eurotiomycetidae</taxon>
        <taxon>Onygenales</taxon>
        <taxon>Ajellomycetaceae</taxon>
        <taxon>Blastomyces</taxon>
    </lineage>
</organism>
<gene>
    <name evidence="1" type="ORF">EMPG_17728</name>
</gene>
<dbReference type="OrthoDB" id="10559710at2759"/>
<comment type="caution">
    <text evidence="1">The sequence shown here is derived from an EMBL/GenBank/DDBJ whole genome shotgun (WGS) entry which is preliminary data.</text>
</comment>
<reference evidence="2" key="1">
    <citation type="journal article" date="2015" name="PLoS Genet.">
        <title>The dynamic genome and transcriptome of the human fungal pathogen Blastomyces and close relative Emmonsia.</title>
        <authorList>
            <person name="Munoz J.F."/>
            <person name="Gauthier G.M."/>
            <person name="Desjardins C.A."/>
            <person name="Gallo J.E."/>
            <person name="Holder J."/>
            <person name="Sullivan T.D."/>
            <person name="Marty A.J."/>
            <person name="Carmen J.C."/>
            <person name="Chen Z."/>
            <person name="Ding L."/>
            <person name="Gujja S."/>
            <person name="Magrini V."/>
            <person name="Misas E."/>
            <person name="Mitreva M."/>
            <person name="Priest M."/>
            <person name="Saif S."/>
            <person name="Whiston E.A."/>
            <person name="Young S."/>
            <person name="Zeng Q."/>
            <person name="Goldman W.E."/>
            <person name="Mardis E.R."/>
            <person name="Taylor J.W."/>
            <person name="McEwen J.G."/>
            <person name="Clay O.K."/>
            <person name="Klein B.S."/>
            <person name="Cuomo C.A."/>
        </authorList>
    </citation>
    <scope>NUCLEOTIDE SEQUENCE [LARGE SCALE GENOMIC DNA]</scope>
    <source>
        <strain evidence="2">UAMH 139</strain>
    </source>
</reference>
<dbReference type="EMBL" id="LDEV01002974">
    <property type="protein sequence ID" value="KLJ06778.1"/>
    <property type="molecule type" value="Genomic_DNA"/>
</dbReference>
<dbReference type="AlphaFoldDB" id="A0A0H1B6R7"/>
<sequence>MESGEAVGQRKLPLKLTEFWATLFCFHPTNFRRERSNDWILLDSSFPFWSKPEACYI</sequence>
<name>A0A0H1B6R7_9EURO</name>